<keyword evidence="2" id="KW-1185">Reference proteome</keyword>
<protein>
    <submittedName>
        <fullName evidence="1">Uncharacterized protein</fullName>
    </submittedName>
</protein>
<organism evidence="1 2">
    <name type="scientific">Suillus fuscotomentosus</name>
    <dbReference type="NCBI Taxonomy" id="1912939"/>
    <lineage>
        <taxon>Eukaryota</taxon>
        <taxon>Fungi</taxon>
        <taxon>Dikarya</taxon>
        <taxon>Basidiomycota</taxon>
        <taxon>Agaricomycotina</taxon>
        <taxon>Agaricomycetes</taxon>
        <taxon>Agaricomycetidae</taxon>
        <taxon>Boletales</taxon>
        <taxon>Suillineae</taxon>
        <taxon>Suillaceae</taxon>
        <taxon>Suillus</taxon>
    </lineage>
</organism>
<sequence>MQNPGGRQTQQVHTNLSLRSIRHIGSLQDKDGLPANRVSKVVKHRALVLQAASCKQWRETCLQAMTNEERQALEALRDPLTFPPNIAEDSEDFNLGDI</sequence>
<proteinExistence type="predicted"/>
<name>A0AAD4DVB1_9AGAM</name>
<dbReference type="Proteomes" id="UP001195769">
    <property type="component" value="Unassembled WGS sequence"/>
</dbReference>
<comment type="caution">
    <text evidence="1">The sequence shown here is derived from an EMBL/GenBank/DDBJ whole genome shotgun (WGS) entry which is preliminary data.</text>
</comment>
<dbReference type="EMBL" id="JABBWK010000076">
    <property type="protein sequence ID" value="KAG1894668.1"/>
    <property type="molecule type" value="Genomic_DNA"/>
</dbReference>
<dbReference type="RefSeq" id="XP_041220244.1">
    <property type="nucleotide sequence ID" value="XM_041368031.1"/>
</dbReference>
<evidence type="ECO:0000313" key="1">
    <source>
        <dbReference type="EMBL" id="KAG1894668.1"/>
    </source>
</evidence>
<dbReference type="GeneID" id="64662329"/>
<evidence type="ECO:0000313" key="2">
    <source>
        <dbReference type="Proteomes" id="UP001195769"/>
    </source>
</evidence>
<accession>A0AAD4DVB1</accession>
<reference evidence="1" key="1">
    <citation type="journal article" date="2020" name="New Phytol.">
        <title>Comparative genomics reveals dynamic genome evolution in host specialist ectomycorrhizal fungi.</title>
        <authorList>
            <person name="Lofgren L.A."/>
            <person name="Nguyen N.H."/>
            <person name="Vilgalys R."/>
            <person name="Ruytinx J."/>
            <person name="Liao H.L."/>
            <person name="Branco S."/>
            <person name="Kuo A."/>
            <person name="LaButti K."/>
            <person name="Lipzen A."/>
            <person name="Andreopoulos W."/>
            <person name="Pangilinan J."/>
            <person name="Riley R."/>
            <person name="Hundley H."/>
            <person name="Na H."/>
            <person name="Barry K."/>
            <person name="Grigoriev I.V."/>
            <person name="Stajich J.E."/>
            <person name="Kennedy P.G."/>
        </authorList>
    </citation>
    <scope>NUCLEOTIDE SEQUENCE</scope>
    <source>
        <strain evidence="1">FC203</strain>
    </source>
</reference>
<gene>
    <name evidence="1" type="ORF">F5891DRAFT_1194973</name>
</gene>
<dbReference type="AlphaFoldDB" id="A0AAD4DVB1"/>